<organism evidence="1 2">
    <name type="scientific">Vibrio phage VAP7</name>
    <dbReference type="NCBI Taxonomy" id="2584487"/>
    <lineage>
        <taxon>Viruses</taxon>
        <taxon>Duplodnaviria</taxon>
        <taxon>Heunggongvirae</taxon>
        <taxon>Uroviricota</taxon>
        <taxon>Caudoviricetes</taxon>
        <taxon>Pantevenvirales</taxon>
        <taxon>Ackermannviridae</taxon>
        <taxon>Vapseptimavirus</taxon>
        <taxon>Vapseptimavirus VAP7</taxon>
    </lineage>
</organism>
<dbReference type="KEGG" id="vg:55616104"/>
<sequence>MITVAANDKVKLKGVNNAEVIDIYSGTEGLTGIAAVKLI</sequence>
<dbReference type="RefSeq" id="YP_009845741.1">
    <property type="nucleotide sequence ID" value="NC_048765.1"/>
</dbReference>
<protein>
    <submittedName>
        <fullName evidence="1">Uncharacterized protein</fullName>
    </submittedName>
</protein>
<name>A0A4Y5TXD6_9CAUD</name>
<keyword evidence="2" id="KW-1185">Reference proteome</keyword>
<dbReference type="Proteomes" id="UP000318470">
    <property type="component" value="Segment"/>
</dbReference>
<dbReference type="GeneID" id="55616104"/>
<reference evidence="1 2" key="1">
    <citation type="submission" date="2019-04" db="EMBL/GenBank/DDBJ databases">
        <authorList>
            <person name="Gao M."/>
            <person name="Bai C."/>
            <person name="Tong Y."/>
            <person name="Xu X."/>
        </authorList>
    </citation>
    <scope>NUCLEOTIDE SEQUENCE [LARGE SCALE GENOMIC DNA]</scope>
    <source>
        <strain evidence="1 2">Vibrio alginolyticus VA1</strain>
    </source>
</reference>
<proteinExistence type="predicted"/>
<accession>A0A4Y5TXD6</accession>
<evidence type="ECO:0000313" key="2">
    <source>
        <dbReference type="Proteomes" id="UP000318470"/>
    </source>
</evidence>
<evidence type="ECO:0000313" key="1">
    <source>
        <dbReference type="EMBL" id="QDB73267.1"/>
    </source>
</evidence>
<dbReference type="EMBL" id="MK795384">
    <property type="protein sequence ID" value="QDB73267.1"/>
    <property type="molecule type" value="Genomic_DNA"/>
</dbReference>